<dbReference type="Proteomes" id="UP000314980">
    <property type="component" value="Unassembled WGS sequence"/>
</dbReference>
<dbReference type="InterPro" id="IPR050150">
    <property type="entry name" value="IgV_Light_Chain"/>
</dbReference>
<dbReference type="SMART" id="SM00406">
    <property type="entry name" value="IGv"/>
    <property type="match status" value="1"/>
</dbReference>
<dbReference type="STRING" id="8187.ENSLCAP00010012943"/>
<evidence type="ECO:0000313" key="2">
    <source>
        <dbReference type="Ensembl" id="ENSLCAP00010012943.1"/>
    </source>
</evidence>
<reference evidence="2" key="2">
    <citation type="submission" date="2025-08" db="UniProtKB">
        <authorList>
            <consortium name="Ensembl"/>
        </authorList>
    </citation>
    <scope>IDENTIFICATION</scope>
</reference>
<dbReference type="GeneTree" id="ENSGT00940000153770"/>
<dbReference type="Pfam" id="PF07686">
    <property type="entry name" value="V-set"/>
    <property type="match status" value="1"/>
</dbReference>
<dbReference type="PANTHER" id="PTHR23267">
    <property type="entry name" value="IMMUNOGLOBULIN LIGHT CHAIN"/>
    <property type="match status" value="1"/>
</dbReference>
<feature type="domain" description="Ig-like" evidence="1">
    <location>
        <begin position="20"/>
        <end position="125"/>
    </location>
</feature>
<name>A0A4W6CKV3_LATCA</name>
<dbReference type="SUPFAM" id="SSF48726">
    <property type="entry name" value="Immunoglobulin"/>
    <property type="match status" value="1"/>
</dbReference>
<dbReference type="InterPro" id="IPR036179">
    <property type="entry name" value="Ig-like_dom_sf"/>
</dbReference>
<evidence type="ECO:0000313" key="3">
    <source>
        <dbReference type="Proteomes" id="UP000314980"/>
    </source>
</evidence>
<dbReference type="AlphaFoldDB" id="A0A4W6CKV3"/>
<dbReference type="InterPro" id="IPR013106">
    <property type="entry name" value="Ig_V-set"/>
</dbReference>
<dbReference type="FunFam" id="2.60.40.10:FF:001230">
    <property type="entry name" value="Immunoglobulin kappa variable 8-16"/>
    <property type="match status" value="1"/>
</dbReference>
<keyword evidence="3" id="KW-1185">Reference proteome</keyword>
<dbReference type="PROSITE" id="PS50835">
    <property type="entry name" value="IG_LIKE"/>
    <property type="match status" value="1"/>
</dbReference>
<dbReference type="InterPro" id="IPR013783">
    <property type="entry name" value="Ig-like_fold"/>
</dbReference>
<proteinExistence type="predicted"/>
<evidence type="ECO:0000259" key="1">
    <source>
        <dbReference type="PROSITE" id="PS50835"/>
    </source>
</evidence>
<reference evidence="3" key="1">
    <citation type="submission" date="2015-09" db="EMBL/GenBank/DDBJ databases">
        <authorList>
            <person name="Sai Rama Sridatta P."/>
        </authorList>
    </citation>
    <scope>NUCLEOTIDE SEQUENCE [LARGE SCALE GENOMIC DNA]</scope>
</reference>
<accession>A0A4W6CKV3</accession>
<dbReference type="Gene3D" id="2.60.40.10">
    <property type="entry name" value="Immunoglobulins"/>
    <property type="match status" value="1"/>
</dbReference>
<dbReference type="InParanoid" id="A0A4W6CKV3"/>
<dbReference type="Ensembl" id="ENSLCAT00010013220.1">
    <property type="protein sequence ID" value="ENSLCAP00010012943.1"/>
    <property type="gene ID" value="ENSLCAG00010006128.1"/>
</dbReference>
<protein>
    <recommendedName>
        <fullName evidence="1">Ig-like domain-containing protein</fullName>
    </recommendedName>
</protein>
<organism evidence="2 3">
    <name type="scientific">Lates calcarifer</name>
    <name type="common">Barramundi</name>
    <name type="synonym">Holocentrus calcarifer</name>
    <dbReference type="NCBI Taxonomy" id="8187"/>
    <lineage>
        <taxon>Eukaryota</taxon>
        <taxon>Metazoa</taxon>
        <taxon>Chordata</taxon>
        <taxon>Craniata</taxon>
        <taxon>Vertebrata</taxon>
        <taxon>Euteleostomi</taxon>
        <taxon>Actinopterygii</taxon>
        <taxon>Neopterygii</taxon>
        <taxon>Teleostei</taxon>
        <taxon>Neoteleostei</taxon>
        <taxon>Acanthomorphata</taxon>
        <taxon>Carangaria</taxon>
        <taxon>Carangaria incertae sedis</taxon>
        <taxon>Centropomidae</taxon>
        <taxon>Lates</taxon>
    </lineage>
</organism>
<dbReference type="InterPro" id="IPR007110">
    <property type="entry name" value="Ig-like_dom"/>
</dbReference>
<reference evidence="2" key="3">
    <citation type="submission" date="2025-09" db="UniProtKB">
        <authorList>
            <consortium name="Ensembl"/>
        </authorList>
    </citation>
    <scope>IDENTIFICATION</scope>
</reference>
<sequence>LSDVKPAQVLSLMVISGSSGQVTVTQSPGSQSVGPGQTVPIRCTSSLSVDYNGGKWLHWYFQKRGEAPKLLIYKATGRHSGVSDRFRGSASSGTDFTLTISGVQVQGEDSGVYYCQQSLNIPFTQ</sequence>